<dbReference type="PANTHER" id="PTHR39867">
    <property type="entry name" value="HELICASE ATP-BINDING DOMAIN-CONTAINING PROTEIN"/>
    <property type="match status" value="1"/>
</dbReference>
<evidence type="ECO:0000256" key="1">
    <source>
        <dbReference type="SAM" id="Coils"/>
    </source>
</evidence>
<keyword evidence="1" id="KW-0175">Coiled coil</keyword>
<feature type="compositionally biased region" description="Acidic residues" evidence="2">
    <location>
        <begin position="588"/>
        <end position="610"/>
    </location>
</feature>
<organism evidence="3 4">
    <name type="scientific">Triparma strigata</name>
    <dbReference type="NCBI Taxonomy" id="1606541"/>
    <lineage>
        <taxon>Eukaryota</taxon>
        <taxon>Sar</taxon>
        <taxon>Stramenopiles</taxon>
        <taxon>Ochrophyta</taxon>
        <taxon>Bolidophyceae</taxon>
        <taxon>Parmales</taxon>
        <taxon>Triparmaceae</taxon>
        <taxon>Triparma</taxon>
    </lineage>
</organism>
<dbReference type="PANTHER" id="PTHR39867:SF1">
    <property type="entry name" value="HELICASE ATP-BINDING DOMAIN-CONTAINING PROTEIN"/>
    <property type="match status" value="1"/>
</dbReference>
<gene>
    <name evidence="3" type="ORF">TrST_g823</name>
</gene>
<keyword evidence="4" id="KW-1185">Reference proteome</keyword>
<feature type="region of interest" description="Disordered" evidence="2">
    <location>
        <begin position="1449"/>
        <end position="1484"/>
    </location>
</feature>
<feature type="compositionally biased region" description="Polar residues" evidence="2">
    <location>
        <begin position="66"/>
        <end position="77"/>
    </location>
</feature>
<evidence type="ECO:0000313" key="4">
    <source>
        <dbReference type="Proteomes" id="UP001165085"/>
    </source>
</evidence>
<accession>A0A9W7F4I6</accession>
<comment type="caution">
    <text evidence="3">The sequence shown here is derived from an EMBL/GenBank/DDBJ whole genome shotgun (WGS) entry which is preliminary data.</text>
</comment>
<proteinExistence type="predicted"/>
<feature type="compositionally biased region" description="Polar residues" evidence="2">
    <location>
        <begin position="112"/>
        <end position="123"/>
    </location>
</feature>
<protein>
    <submittedName>
        <fullName evidence="3">Uncharacterized protein</fullName>
    </submittedName>
</protein>
<dbReference type="OrthoDB" id="194929at2759"/>
<feature type="compositionally biased region" description="Basic and acidic residues" evidence="2">
    <location>
        <begin position="1471"/>
        <end position="1484"/>
    </location>
</feature>
<feature type="coiled-coil region" evidence="1">
    <location>
        <begin position="311"/>
        <end position="342"/>
    </location>
</feature>
<feature type="region of interest" description="Disordered" evidence="2">
    <location>
        <begin position="1"/>
        <end position="123"/>
    </location>
</feature>
<feature type="compositionally biased region" description="Acidic residues" evidence="2">
    <location>
        <begin position="535"/>
        <end position="545"/>
    </location>
</feature>
<feature type="compositionally biased region" description="Pro residues" evidence="2">
    <location>
        <begin position="85"/>
        <end position="94"/>
    </location>
</feature>
<reference evidence="4" key="1">
    <citation type="journal article" date="2023" name="Commun. Biol.">
        <title>Genome analysis of Parmales, the sister group of diatoms, reveals the evolutionary specialization of diatoms from phago-mixotrophs to photoautotrophs.</title>
        <authorList>
            <person name="Ban H."/>
            <person name="Sato S."/>
            <person name="Yoshikawa S."/>
            <person name="Yamada K."/>
            <person name="Nakamura Y."/>
            <person name="Ichinomiya M."/>
            <person name="Sato N."/>
            <person name="Blanc-Mathieu R."/>
            <person name="Endo H."/>
            <person name="Kuwata A."/>
            <person name="Ogata H."/>
        </authorList>
    </citation>
    <scope>NUCLEOTIDE SEQUENCE [LARGE SCALE GENOMIC DNA]</scope>
    <source>
        <strain evidence="4">NIES 3701</strain>
    </source>
</reference>
<sequence length="1922" mass="215780">MEPPSLLEAINRQTPKVKVKAGRKKAGVIREEEPGKMSLLTTPGKKPLSFSLSQTQLGSGPGSFADQPQMQLTTTPPHQHGSPLPSSPFLPPPSLASSKKKKPTTPLLQTHAPPSTQKSTGTWAFTGGLGVEAHTQPALRSAAVKLELEYDKAMQVLNENYESSNDNSDRDNDYLSFQANVDAALSLRKLICQGTAASTDPTAKAPVDDTFAESFGYTLKSFTDMKRAMARSLYSQKHSDLTLGSLVGQIEVACLEQGRLLRRVREEYADIFQVTSKLHSDSIWQLETSAQTISNLRSSVYELEDKKVAFEAEKTEEMMEAKREADRLVEEANQNTELVSEEYEKKIATMNKSLFTLNKIVKKMSDDTGLVRGGDMSAQLLKFRKEWEEQREELKALKPLKGECKTLTVKLMLRENELKGVKAENAQLQKELDRKDKLLAMFINQRKGEVTEEEYKLLKSEEERADAANSDDEGEEEEEEEVAERPPTSQLCILCSKRLDDAINLKDKLINGPPKLPAEAFRLMLPKLNVSLDPEVEEDSDDDFFTDPKAGEQGEVVKKEESVIEDEKKEESTVLDSSIASQERDSDADSEDPDSEPVSEAESEEEEETLPDTSNPKTIKITRMLGSKSVAPAMRARGLDKLWIVRCMRSIVNAKLIEDTLLFSGSYSLQSGLGCRRTRFPEFVHSWFAPSKSKLESVCVHVKNVHKGISTASKAYRRAAARDEEEQEAAFKEADDLRWALYYGVKSLAQSTPPVPEATLFWSLLDETYQEDYLTFYTFCLQTLFTFCGGYFRRQFGATMDPSPPSDQYEMYLRTEGENKRKFRHEPREDEGVVCGPPGTPASVWVLKDDAVRAVNLITTKAIQEERDIIMRALNAVCITALGRVPGEIPTNKIQCVDLHTLLNLMCHTYRAEQINRTSALRLMFEAASAGRTSPEALLYAMEKGYGRKMKRGGGVAGAAGASFYAKNSTLNGDEDEDPLHKTPPPLDYLQFRAVMLSFAPDVAANEISQMYRECHYLSEGVVNYECFLKIADTNQFFSRAANFPSTLMASAANNEKYTLPMRHRVGSLVHINNHLMQEKFDAIESKLPLLARKMFIGARREVDDCIEFCSSSGCIDGMAPLAAYRRLLHMCLQHRMFEHEIGLGYDNLKDINNGAKSVEGETVGFISEEIEQLNRVIRDYDPCPMTNKLGTFKKSFSISRMVDFWRSKVSMSRGPPLGTIRLLRCGYLSGKGDLRNRRVYKGLPYLLQTISDIYTYKVGYDNMLRRTGKGKSNLNVAMHSFFLNRFGIVSLAERAIHDLFFTIRDCVGYVARVKCFAALVGLPPDAQAQAQANTREAMIERNAKSTGLDASSLMTSESFDDSTYAGSLDGGGGGEDGDVGANEEFEKSVTAERLLQLQQASTFFLHLVHKVHTLKKEAKAELESGSWAFNLAEALDKLVKKETMVKKGGRRASSAASDDFNRSQAYMKQQEAKKRAAEEKEEKEVKEKKVEGLAVKEAKVFGAADLKIPYVPQLFPDVGTGDKAKEEKYMWHEPVDLLIAVAEIVFDEVKSFSENDVGAVAMLKDSLFGQIYNAANGGLVEVDEWAWHCMQFWAGIVRLRIYSLRRMTQWFGDRAGGKMLAKAMHSLNDWKVFCMKKLPLSSKNFHKILEVRDQNEFFFESFHQTLLKAEQNFPMFNRGQKLNFGKVIRAFEEGVMPTITLDIGGAKEMLQPLELVSDLVSKQAKERQKKLEQEKKKEKEKLGQLERGGSYAERARATQRAKLGIAEEKKVEEVVEEWEVYGSFKGAFLVDSFETYACVIRGWIASVEKGEVILSGDFDGEDERMRRLKEDLDGVEEEVERVKGWEAPGGDCTRDEHKMKRVALSKATERWRSAMGAFHKLTAGDKVGGKEGVTAEFAKDDWVKGRRVDVRGRNKVKSWLK</sequence>
<evidence type="ECO:0000313" key="3">
    <source>
        <dbReference type="EMBL" id="GMI01163.1"/>
    </source>
</evidence>
<dbReference type="EMBL" id="BRXY01000576">
    <property type="protein sequence ID" value="GMI01163.1"/>
    <property type="molecule type" value="Genomic_DNA"/>
</dbReference>
<feature type="compositionally biased region" description="Basic residues" evidence="2">
    <location>
        <begin position="15"/>
        <end position="27"/>
    </location>
</feature>
<name>A0A9W7F4I6_9STRA</name>
<feature type="region of interest" description="Disordered" evidence="2">
    <location>
        <begin position="453"/>
        <end position="488"/>
    </location>
</feature>
<feature type="compositionally biased region" description="Basic and acidic residues" evidence="2">
    <location>
        <begin position="453"/>
        <end position="466"/>
    </location>
</feature>
<evidence type="ECO:0000256" key="2">
    <source>
        <dbReference type="SAM" id="MobiDB-lite"/>
    </source>
</evidence>
<feature type="coiled-coil region" evidence="1">
    <location>
        <begin position="1722"/>
        <end position="1749"/>
    </location>
</feature>
<feature type="region of interest" description="Disordered" evidence="2">
    <location>
        <begin position="535"/>
        <end position="617"/>
    </location>
</feature>
<dbReference type="Proteomes" id="UP001165085">
    <property type="component" value="Unassembled WGS sequence"/>
</dbReference>
<feature type="compositionally biased region" description="Basic and acidic residues" evidence="2">
    <location>
        <begin position="549"/>
        <end position="572"/>
    </location>
</feature>
<feature type="compositionally biased region" description="Acidic residues" evidence="2">
    <location>
        <begin position="469"/>
        <end position="482"/>
    </location>
</feature>